<organism evidence="3 4">
    <name type="scientific">Actinomyces viscosus</name>
    <dbReference type="NCBI Taxonomy" id="1656"/>
    <lineage>
        <taxon>Bacteria</taxon>
        <taxon>Bacillati</taxon>
        <taxon>Actinomycetota</taxon>
        <taxon>Actinomycetes</taxon>
        <taxon>Actinomycetales</taxon>
        <taxon>Actinomycetaceae</taxon>
        <taxon>Actinomyces</taxon>
    </lineage>
</organism>
<dbReference type="RefSeq" id="WP_232022938.1">
    <property type="nucleotide sequence ID" value="NZ_LR134477.1"/>
</dbReference>
<feature type="compositionally biased region" description="Low complexity" evidence="1">
    <location>
        <begin position="277"/>
        <end position="289"/>
    </location>
</feature>
<feature type="domain" description="Single-strand DNA deaminase toxin A-like C-terminal" evidence="2">
    <location>
        <begin position="347"/>
        <end position="402"/>
    </location>
</feature>
<evidence type="ECO:0000259" key="2">
    <source>
        <dbReference type="Pfam" id="PF24120"/>
    </source>
</evidence>
<dbReference type="InterPro" id="IPR057517">
    <property type="entry name" value="SsdA-like_C"/>
</dbReference>
<protein>
    <recommendedName>
        <fullName evidence="2">Single-strand DNA deaminase toxin A-like C-terminal domain-containing protein</fullName>
    </recommendedName>
</protein>
<feature type="region of interest" description="Disordered" evidence="1">
    <location>
        <begin position="337"/>
        <end position="364"/>
    </location>
</feature>
<proteinExistence type="predicted"/>
<dbReference type="AlphaFoldDB" id="A0A448PLN5"/>
<feature type="compositionally biased region" description="Basic and acidic residues" evidence="1">
    <location>
        <begin position="337"/>
        <end position="346"/>
    </location>
</feature>
<reference evidence="3 4" key="1">
    <citation type="submission" date="2018-12" db="EMBL/GenBank/DDBJ databases">
        <authorList>
            <consortium name="Pathogen Informatics"/>
        </authorList>
    </citation>
    <scope>NUCLEOTIDE SEQUENCE [LARGE SCALE GENOMIC DNA]</scope>
    <source>
        <strain evidence="3 4">NCTC10951</strain>
    </source>
</reference>
<accession>A0A448PLN5</accession>
<evidence type="ECO:0000313" key="4">
    <source>
        <dbReference type="Proteomes" id="UP000268658"/>
    </source>
</evidence>
<dbReference type="Proteomes" id="UP000268658">
    <property type="component" value="Chromosome"/>
</dbReference>
<feature type="compositionally biased region" description="Gly residues" evidence="1">
    <location>
        <begin position="290"/>
        <end position="309"/>
    </location>
</feature>
<feature type="region of interest" description="Disordered" evidence="1">
    <location>
        <begin position="277"/>
        <end position="312"/>
    </location>
</feature>
<gene>
    <name evidence="3" type="ORF">NCTC10951_01649</name>
</gene>
<evidence type="ECO:0000313" key="3">
    <source>
        <dbReference type="EMBL" id="VEI16386.1"/>
    </source>
</evidence>
<sequence>MTGNELVAEVKDSETVWTGTRLIEDGFDLKEAFESKSWVAGGLATLATAADTASAVMDPLGEAMSAGVAWVIEHLGSLNEWLNELTGDSDAVAAAASTWSNIGTKLGSCADDLETVCTGRLAGQESLAVATFKSLQAGSASHLRMTGGVASAISGGLTVASVIVRMVHDLVRDAIADVIGKVASKVAIGVLTAGLAAPWAVASVIADVSSWVTRLSKEVADVVLSARNLKTLLDKASKLFDDVGEKFAALVAMLMGRGSKKADDAVEAAEDAVDAATDGAKGADGAVPPGKGGGGGGGGTPPKGGGGEGDAVKTSKEAYARAKDLRKALQEKVAYKDKTPASDHVRTLSGWSKTRRPPGYQDPNVDEVLEKCKEIGHEPKPHRRNDNGIEGQYNASHAEKQLSLTAKEPYIGVGKPCCSDCQAYFSKLAQHEGRDWYVTDPKKTWIFRADGSIEYK</sequence>
<dbReference type="KEGG" id="avc:NCTC10951_01649"/>
<name>A0A448PLN5_ACTVI</name>
<evidence type="ECO:0000256" key="1">
    <source>
        <dbReference type="SAM" id="MobiDB-lite"/>
    </source>
</evidence>
<dbReference type="Pfam" id="PF24120">
    <property type="entry name" value="SsdA_C"/>
    <property type="match status" value="1"/>
</dbReference>
<dbReference type="EMBL" id="LR134477">
    <property type="protein sequence ID" value="VEI16386.1"/>
    <property type="molecule type" value="Genomic_DNA"/>
</dbReference>